<dbReference type="InterPro" id="IPR036271">
    <property type="entry name" value="Tet_transcr_reg_TetR-rel_C_sf"/>
</dbReference>
<dbReference type="GO" id="GO:0003700">
    <property type="term" value="F:DNA-binding transcription factor activity"/>
    <property type="evidence" value="ECO:0007669"/>
    <property type="project" value="TreeGrafter"/>
</dbReference>
<proteinExistence type="predicted"/>
<dbReference type="InterPro" id="IPR001647">
    <property type="entry name" value="HTH_TetR"/>
</dbReference>
<dbReference type="AlphaFoldDB" id="A0A544YML3"/>
<evidence type="ECO:0000313" key="8">
    <source>
        <dbReference type="Proteomes" id="UP000316541"/>
    </source>
</evidence>
<evidence type="ECO:0000256" key="2">
    <source>
        <dbReference type="ARBA" id="ARBA00023125"/>
    </source>
</evidence>
<dbReference type="PANTHER" id="PTHR30055:SF234">
    <property type="entry name" value="HTH-TYPE TRANSCRIPTIONAL REGULATOR BETI"/>
    <property type="match status" value="1"/>
</dbReference>
<dbReference type="EMBL" id="VIRM01000038">
    <property type="protein sequence ID" value="TQS17984.1"/>
    <property type="molecule type" value="Genomic_DNA"/>
</dbReference>
<feature type="DNA-binding region" description="H-T-H motif" evidence="4">
    <location>
        <begin position="47"/>
        <end position="66"/>
    </location>
</feature>
<dbReference type="InterPro" id="IPR049445">
    <property type="entry name" value="TetR_SbtR-like_C"/>
</dbReference>
<gene>
    <name evidence="7" type="ORF">FLX08_26915</name>
</gene>
<dbReference type="InterPro" id="IPR023772">
    <property type="entry name" value="DNA-bd_HTH_TetR-type_CS"/>
</dbReference>
<name>A0A544YML3_9ACTN</name>
<feature type="region of interest" description="Disordered" evidence="5">
    <location>
        <begin position="1"/>
        <end position="25"/>
    </location>
</feature>
<dbReference type="PRINTS" id="PR00455">
    <property type="entry name" value="HTHTETR"/>
</dbReference>
<dbReference type="SUPFAM" id="SSF46689">
    <property type="entry name" value="Homeodomain-like"/>
    <property type="match status" value="1"/>
</dbReference>
<sequence>MPKDQRVPEQDASGAPARTLRADAQRNRTRILEAAETVFAAKGPSASTEEIAQKAGVGIGTVFRHFPTKESLLKAIMHAVAVRLAEEARALAAEGDPATALFTFFTRTVEQAAEQKTVVDLLAQAGIPVTVAKPVLALREAVEVLVGKAQQAGAVRPDVRVPEIMALLIGVCQASLHTPWEPDLRARTLAIVFAGLRPACVTG</sequence>
<feature type="domain" description="HTH tetR-type" evidence="6">
    <location>
        <begin position="25"/>
        <end position="84"/>
    </location>
</feature>
<protein>
    <submittedName>
        <fullName evidence="7">TetR/AcrR family transcriptional regulator</fullName>
    </submittedName>
</protein>
<dbReference type="Pfam" id="PF21597">
    <property type="entry name" value="TetR_C_43"/>
    <property type="match status" value="1"/>
</dbReference>
<organism evidence="7 8">
    <name type="scientific">Microbispora hainanensis</name>
    <dbReference type="NCBI Taxonomy" id="568844"/>
    <lineage>
        <taxon>Bacteria</taxon>
        <taxon>Bacillati</taxon>
        <taxon>Actinomycetota</taxon>
        <taxon>Actinomycetes</taxon>
        <taxon>Streptosporangiales</taxon>
        <taxon>Streptosporangiaceae</taxon>
        <taxon>Microbispora</taxon>
    </lineage>
</organism>
<evidence type="ECO:0000256" key="3">
    <source>
        <dbReference type="ARBA" id="ARBA00023163"/>
    </source>
</evidence>
<dbReference type="PANTHER" id="PTHR30055">
    <property type="entry name" value="HTH-TYPE TRANSCRIPTIONAL REGULATOR RUTR"/>
    <property type="match status" value="1"/>
</dbReference>
<dbReference type="Gene3D" id="1.10.357.10">
    <property type="entry name" value="Tetracycline Repressor, domain 2"/>
    <property type="match status" value="1"/>
</dbReference>
<comment type="caution">
    <text evidence="7">The sequence shown here is derived from an EMBL/GenBank/DDBJ whole genome shotgun (WGS) entry which is preliminary data.</text>
</comment>
<evidence type="ECO:0000259" key="6">
    <source>
        <dbReference type="PROSITE" id="PS50977"/>
    </source>
</evidence>
<dbReference type="PROSITE" id="PS01081">
    <property type="entry name" value="HTH_TETR_1"/>
    <property type="match status" value="1"/>
</dbReference>
<dbReference type="InterPro" id="IPR009057">
    <property type="entry name" value="Homeodomain-like_sf"/>
</dbReference>
<reference evidence="7 8" key="1">
    <citation type="submission" date="2019-07" db="EMBL/GenBank/DDBJ databases">
        <title>Microbispora hainanensis DSM 45428.</title>
        <authorList>
            <person name="Thawai C."/>
        </authorList>
    </citation>
    <scope>NUCLEOTIDE SEQUENCE [LARGE SCALE GENOMIC DNA]</scope>
    <source>
        <strain evidence="7 8">DSM 45428</strain>
    </source>
</reference>
<dbReference type="Pfam" id="PF00440">
    <property type="entry name" value="TetR_N"/>
    <property type="match status" value="1"/>
</dbReference>
<evidence type="ECO:0000256" key="4">
    <source>
        <dbReference type="PROSITE-ProRule" id="PRU00335"/>
    </source>
</evidence>
<evidence type="ECO:0000256" key="1">
    <source>
        <dbReference type="ARBA" id="ARBA00023015"/>
    </source>
</evidence>
<accession>A0A544YML3</accession>
<dbReference type="InterPro" id="IPR050109">
    <property type="entry name" value="HTH-type_TetR-like_transc_reg"/>
</dbReference>
<keyword evidence="2 4" id="KW-0238">DNA-binding</keyword>
<evidence type="ECO:0000256" key="5">
    <source>
        <dbReference type="SAM" id="MobiDB-lite"/>
    </source>
</evidence>
<evidence type="ECO:0000313" key="7">
    <source>
        <dbReference type="EMBL" id="TQS17984.1"/>
    </source>
</evidence>
<dbReference type="RefSeq" id="WP_142622640.1">
    <property type="nucleotide sequence ID" value="NZ_VIRM01000038.1"/>
</dbReference>
<keyword evidence="1" id="KW-0805">Transcription regulation</keyword>
<dbReference type="GO" id="GO:0000976">
    <property type="term" value="F:transcription cis-regulatory region binding"/>
    <property type="evidence" value="ECO:0007669"/>
    <property type="project" value="TreeGrafter"/>
</dbReference>
<dbReference type="PROSITE" id="PS50977">
    <property type="entry name" value="HTH_TETR_2"/>
    <property type="match status" value="1"/>
</dbReference>
<dbReference type="Proteomes" id="UP000316541">
    <property type="component" value="Unassembled WGS sequence"/>
</dbReference>
<dbReference type="SUPFAM" id="SSF48498">
    <property type="entry name" value="Tetracyclin repressor-like, C-terminal domain"/>
    <property type="match status" value="1"/>
</dbReference>
<keyword evidence="3" id="KW-0804">Transcription</keyword>